<dbReference type="OrthoDB" id="3893917at2759"/>
<keyword evidence="2" id="KW-1185">Reference proteome</keyword>
<evidence type="ECO:0000313" key="2">
    <source>
        <dbReference type="Proteomes" id="UP000503462"/>
    </source>
</evidence>
<protein>
    <submittedName>
        <fullName evidence="1">Uncharacterized protein</fullName>
    </submittedName>
</protein>
<dbReference type="EMBL" id="CP051142">
    <property type="protein sequence ID" value="QIX00275.1"/>
    <property type="molecule type" value="Genomic_DNA"/>
</dbReference>
<name>A0A6H0Y038_9PEZI</name>
<gene>
    <name evidence="1" type="ORF">AMS68_005792</name>
</gene>
<accession>A0A6H0Y038</accession>
<evidence type="ECO:0000313" key="1">
    <source>
        <dbReference type="EMBL" id="QIX00275.1"/>
    </source>
</evidence>
<proteinExistence type="predicted"/>
<dbReference type="Proteomes" id="UP000503462">
    <property type="component" value="Chromosome 4"/>
</dbReference>
<dbReference type="AlphaFoldDB" id="A0A6H0Y038"/>
<organism evidence="1 2">
    <name type="scientific">Peltaster fructicola</name>
    <dbReference type="NCBI Taxonomy" id="286661"/>
    <lineage>
        <taxon>Eukaryota</taxon>
        <taxon>Fungi</taxon>
        <taxon>Dikarya</taxon>
        <taxon>Ascomycota</taxon>
        <taxon>Pezizomycotina</taxon>
        <taxon>Dothideomycetes</taxon>
        <taxon>Dothideomycetes incertae sedis</taxon>
        <taxon>Peltaster</taxon>
    </lineage>
</organism>
<reference evidence="1 2" key="1">
    <citation type="journal article" date="2016" name="Sci. Rep.">
        <title>Peltaster fructicola genome reveals evolution from an invasive phytopathogen to an ectophytic parasite.</title>
        <authorList>
            <person name="Xu C."/>
            <person name="Chen H."/>
            <person name="Gleason M.L."/>
            <person name="Xu J.R."/>
            <person name="Liu H."/>
            <person name="Zhang R."/>
            <person name="Sun G."/>
        </authorList>
    </citation>
    <scope>NUCLEOTIDE SEQUENCE [LARGE SCALE GENOMIC DNA]</scope>
    <source>
        <strain evidence="1 2">LNHT1506</strain>
    </source>
</reference>
<sequence length="156" mass="17881">MPPSLIIKDLLDEYRSRLGLDGSSNVLVSDEEVYHTIEQWCKNSYMSYMPVIALADEVASTDSWPYQEDNFTHIFATIKDTDKASLQYLKWIQWSLRYKGIAIFTLAQGITAEHADIVEFVETASFERGRIRVLDRNDGDHTSRVAIAMKWDLLSA</sequence>